<keyword evidence="1" id="KW-0812">Transmembrane</keyword>
<proteinExistence type="predicted"/>
<reference evidence="4 5" key="1">
    <citation type="submission" date="2020-08" db="EMBL/GenBank/DDBJ databases">
        <title>Genomic Encyclopedia of Type Strains, Phase IV (KMG-V): Genome sequencing to study the core and pangenomes of soil and plant-associated prokaryotes.</title>
        <authorList>
            <person name="Whitman W."/>
        </authorList>
    </citation>
    <scope>NUCLEOTIDE SEQUENCE [LARGE SCALE GENOMIC DNA]</scope>
    <source>
        <strain evidence="2 4">ANJLi2</strain>
        <strain evidence="3 5">MP601</strain>
    </source>
</reference>
<feature type="transmembrane region" description="Helical" evidence="1">
    <location>
        <begin position="39"/>
        <end position="56"/>
    </location>
</feature>
<sequence length="185" mass="20201">MEIQKTSPMPVIIKWGAIYVIASIVLTYIIQFMNIDPDSPIKWLSTLLFIGFMFLTQKEYRDVNGGYLTFGEGFKTGFLFAILSGIVLAVFTYLYFSILSPEMLEKIVASTEAKMAAKGLSQEQVDQAMSFTKKLLSPVGVTISALISAAIMGAIIALIGAAIFKKDRPPVLISDTDGDTVEPTV</sequence>
<evidence type="ECO:0000313" key="2">
    <source>
        <dbReference type="EMBL" id="MBB6107298.1"/>
    </source>
</evidence>
<keyword evidence="1" id="KW-1133">Transmembrane helix</keyword>
<gene>
    <name evidence="3" type="ORF">HDF22_000528</name>
    <name evidence="2" type="ORF">HDF23_000028</name>
</gene>
<feature type="transmembrane region" description="Helical" evidence="1">
    <location>
        <begin position="12"/>
        <end position="33"/>
    </location>
</feature>
<comment type="caution">
    <text evidence="3">The sequence shown here is derived from an EMBL/GenBank/DDBJ whole genome shotgun (WGS) entry which is preliminary data.</text>
</comment>
<dbReference type="STRING" id="354630.SAMN05421821_101778"/>
<feature type="transmembrane region" description="Helical" evidence="1">
    <location>
        <begin position="139"/>
        <end position="164"/>
    </location>
</feature>
<evidence type="ECO:0000313" key="3">
    <source>
        <dbReference type="EMBL" id="MBB6126427.1"/>
    </source>
</evidence>
<dbReference type="Proteomes" id="UP000548326">
    <property type="component" value="Unassembled WGS sequence"/>
</dbReference>
<dbReference type="Pfam" id="PF13858">
    <property type="entry name" value="DUF4199"/>
    <property type="match status" value="1"/>
</dbReference>
<dbReference type="Proteomes" id="UP000541583">
    <property type="component" value="Unassembled WGS sequence"/>
</dbReference>
<dbReference type="InterPro" id="IPR025250">
    <property type="entry name" value="DUF4199"/>
</dbReference>
<evidence type="ECO:0000256" key="1">
    <source>
        <dbReference type="SAM" id="Phobius"/>
    </source>
</evidence>
<organism evidence="3 5">
    <name type="scientific">Mucilaginibacter lappiensis</name>
    <dbReference type="NCBI Taxonomy" id="354630"/>
    <lineage>
        <taxon>Bacteria</taxon>
        <taxon>Pseudomonadati</taxon>
        <taxon>Bacteroidota</taxon>
        <taxon>Sphingobacteriia</taxon>
        <taxon>Sphingobacteriales</taxon>
        <taxon>Sphingobacteriaceae</taxon>
        <taxon>Mucilaginibacter</taxon>
    </lineage>
</organism>
<dbReference type="AlphaFoldDB" id="A0A1N6Q9S2"/>
<dbReference type="OrthoDB" id="1122768at2"/>
<keyword evidence="1" id="KW-0472">Membrane</keyword>
<evidence type="ECO:0000313" key="4">
    <source>
        <dbReference type="Proteomes" id="UP000541583"/>
    </source>
</evidence>
<name>A0A1N6Q9S2_9SPHI</name>
<dbReference type="RefSeq" id="WP_076370505.1">
    <property type="nucleotide sequence ID" value="NZ_FTMG01000001.1"/>
</dbReference>
<dbReference type="EMBL" id="JACHCA010000001">
    <property type="protein sequence ID" value="MBB6126427.1"/>
    <property type="molecule type" value="Genomic_DNA"/>
</dbReference>
<keyword evidence="4" id="KW-1185">Reference proteome</keyword>
<keyword evidence="3" id="KW-0808">Transferase</keyword>
<keyword evidence="3" id="KW-0012">Acyltransferase</keyword>
<accession>A0A1N6Q9S2</accession>
<evidence type="ECO:0000313" key="5">
    <source>
        <dbReference type="Proteomes" id="UP000548326"/>
    </source>
</evidence>
<feature type="transmembrane region" description="Helical" evidence="1">
    <location>
        <begin position="77"/>
        <end position="96"/>
    </location>
</feature>
<dbReference type="GO" id="GO:0016746">
    <property type="term" value="F:acyltransferase activity"/>
    <property type="evidence" value="ECO:0007669"/>
    <property type="project" value="UniProtKB-KW"/>
</dbReference>
<dbReference type="EMBL" id="JACHCB010000001">
    <property type="protein sequence ID" value="MBB6107298.1"/>
    <property type="molecule type" value="Genomic_DNA"/>
</dbReference>
<protein>
    <submittedName>
        <fullName evidence="3">Surface polysaccharide O-acyltransferase-like enzyme</fullName>
    </submittedName>
</protein>